<evidence type="ECO:0000256" key="1">
    <source>
        <dbReference type="SAM" id="Phobius"/>
    </source>
</evidence>
<reference evidence="3" key="1">
    <citation type="submission" date="2015-04" db="EMBL/GenBank/DDBJ databases">
        <authorList>
            <person name="Schardt J."/>
            <person name="Mueller-Herbst S."/>
            <person name="Scherer S."/>
            <person name="Huptas C."/>
        </authorList>
    </citation>
    <scope>NUCLEOTIDE SEQUENCE [LARGE SCALE GENOMIC DNA]</scope>
    <source>
        <strain evidence="3">Kiel-L1</strain>
    </source>
</reference>
<gene>
    <name evidence="2" type="ORF">UR08_07810</name>
</gene>
<keyword evidence="1" id="KW-1133">Transmembrane helix</keyword>
<comment type="caution">
    <text evidence="2">The sequence shown here is derived from an EMBL/GenBank/DDBJ whole genome shotgun (WGS) entry which is preliminary data.</text>
</comment>
<protein>
    <submittedName>
        <fullName evidence="2">Uncharacterized protein</fullName>
    </submittedName>
</protein>
<evidence type="ECO:0000313" key="3">
    <source>
        <dbReference type="Proteomes" id="UP000257055"/>
    </source>
</evidence>
<sequence length="142" mass="15407">MMCERCGKELTAGSVFNKPMCRKCAISITVKELFSRLILPLVGAYILYWFASGWFANSSDKLILCALVVGVPFGFGRLRVLLFPGGGSSVAGSIGVLLLNVLGGALIGWAVLAYRIVTTFFLTIYRLIRIVAFRPSSGTYVT</sequence>
<keyword evidence="1" id="KW-0812">Transmembrane</keyword>
<organism evidence="2 3">
    <name type="scientific">Listeria kieliensis</name>
    <dbReference type="NCBI Taxonomy" id="1621700"/>
    <lineage>
        <taxon>Bacteria</taxon>
        <taxon>Bacillati</taxon>
        <taxon>Bacillota</taxon>
        <taxon>Bacilli</taxon>
        <taxon>Bacillales</taxon>
        <taxon>Listeriaceae</taxon>
        <taxon>Listeria</taxon>
    </lineage>
</organism>
<dbReference type="EMBL" id="LARY01000002">
    <property type="protein sequence ID" value="RDX00865.1"/>
    <property type="molecule type" value="Genomic_DNA"/>
</dbReference>
<name>A0A3D8TPZ9_9LIST</name>
<keyword evidence="1" id="KW-0472">Membrane</keyword>
<feature type="transmembrane region" description="Helical" evidence="1">
    <location>
        <begin position="37"/>
        <end position="55"/>
    </location>
</feature>
<proteinExistence type="predicted"/>
<dbReference type="Proteomes" id="UP000257055">
    <property type="component" value="Unassembled WGS sequence"/>
</dbReference>
<keyword evidence="3" id="KW-1185">Reference proteome</keyword>
<dbReference type="InterPro" id="IPR046113">
    <property type="entry name" value="DUF6050"/>
</dbReference>
<dbReference type="RefSeq" id="WP_115753112.1">
    <property type="nucleotide sequence ID" value="NZ_LARY01000002.1"/>
</dbReference>
<dbReference type="AlphaFoldDB" id="A0A3D8TPZ9"/>
<evidence type="ECO:0000313" key="2">
    <source>
        <dbReference type="EMBL" id="RDX00865.1"/>
    </source>
</evidence>
<accession>A0A3D8TPZ9</accession>
<dbReference type="Pfam" id="PF19517">
    <property type="entry name" value="DUF6050"/>
    <property type="match status" value="1"/>
</dbReference>